<dbReference type="Pfam" id="PF12100">
    <property type="entry name" value="DUF3576"/>
    <property type="match status" value="1"/>
</dbReference>
<sequence>MTRRQIYALAGGVCLALLLAGCESDLGTDSTFPTSSRGQVYQTGNAPNDTIFGKGGIFGGDDKDLESGVGSGGGLGVNAYLWRASLDTLSFMPLSSADPFGGVIITDWYSSPDSPNERFKVTVYILDRRLRADGVRVTAFKQNLDTANQWIAVPLAPKVTTDLENAILAKARELRVAREGE</sequence>
<evidence type="ECO:0000256" key="1">
    <source>
        <dbReference type="SAM" id="SignalP"/>
    </source>
</evidence>
<gene>
    <name evidence="2" type="ORF">GQF03_17270</name>
</gene>
<dbReference type="PROSITE" id="PS51257">
    <property type="entry name" value="PROKAR_LIPOPROTEIN"/>
    <property type="match status" value="1"/>
</dbReference>
<feature type="signal peptide" evidence="1">
    <location>
        <begin position="1"/>
        <end position="20"/>
    </location>
</feature>
<comment type="caution">
    <text evidence="2">The sequence shown here is derived from an EMBL/GenBank/DDBJ whole genome shotgun (WGS) entry which is preliminary data.</text>
</comment>
<keyword evidence="1" id="KW-0732">Signal</keyword>
<dbReference type="RefSeq" id="WP_161340547.1">
    <property type="nucleotide sequence ID" value="NZ_JBHSDG010000003.1"/>
</dbReference>
<dbReference type="OrthoDB" id="8479681at2"/>
<dbReference type="Proteomes" id="UP000445696">
    <property type="component" value="Unassembled WGS sequence"/>
</dbReference>
<feature type="chain" id="PRO_5032654319" evidence="1">
    <location>
        <begin position="21"/>
        <end position="181"/>
    </location>
</feature>
<accession>A0A845MJG9</accession>
<dbReference type="EMBL" id="WTVA01000015">
    <property type="protein sequence ID" value="MZR24088.1"/>
    <property type="molecule type" value="Genomic_DNA"/>
</dbReference>
<dbReference type="AlphaFoldDB" id="A0A845MJG9"/>
<organism evidence="2 3">
    <name type="scientific">Sneathiella chungangensis</name>
    <dbReference type="NCBI Taxonomy" id="1418234"/>
    <lineage>
        <taxon>Bacteria</taxon>
        <taxon>Pseudomonadati</taxon>
        <taxon>Pseudomonadota</taxon>
        <taxon>Alphaproteobacteria</taxon>
        <taxon>Sneathiellales</taxon>
        <taxon>Sneathiellaceae</taxon>
        <taxon>Sneathiella</taxon>
    </lineage>
</organism>
<protein>
    <submittedName>
        <fullName evidence="2">DUF3576 domain-containing protein</fullName>
    </submittedName>
</protein>
<dbReference type="InterPro" id="IPR021959">
    <property type="entry name" value="DUF3576"/>
</dbReference>
<proteinExistence type="predicted"/>
<name>A0A845MJG9_9PROT</name>
<evidence type="ECO:0000313" key="3">
    <source>
        <dbReference type="Proteomes" id="UP000445696"/>
    </source>
</evidence>
<reference evidence="2 3" key="1">
    <citation type="journal article" date="2014" name="Int. J. Syst. Evol. Microbiol.">
        <title>Sneathiella chungangensis sp. nov., isolated from a marine sand, and emended description of the genus Sneathiella.</title>
        <authorList>
            <person name="Siamphan C."/>
            <person name="Kim H."/>
            <person name="Lee J.S."/>
            <person name="Kim W."/>
        </authorList>
    </citation>
    <scope>NUCLEOTIDE SEQUENCE [LARGE SCALE GENOMIC DNA]</scope>
    <source>
        <strain evidence="2 3">KCTC 32476</strain>
    </source>
</reference>
<keyword evidence="3" id="KW-1185">Reference proteome</keyword>
<evidence type="ECO:0000313" key="2">
    <source>
        <dbReference type="EMBL" id="MZR24088.1"/>
    </source>
</evidence>